<feature type="binding site" evidence="4">
    <location>
        <position position="159"/>
    </location>
    <ligand>
        <name>Mg(2+)</name>
        <dbReference type="ChEBI" id="CHEBI:18420"/>
    </ligand>
</feature>
<keyword evidence="4" id="KW-0819">tRNA processing</keyword>
<dbReference type="HAMAP" id="MF_02217">
    <property type="entry name" value="TrmR_methyltr"/>
    <property type="match status" value="1"/>
</dbReference>
<feature type="binding site" evidence="4">
    <location>
        <position position="85"/>
    </location>
    <ligand>
        <name>S-adenosyl-L-methionine</name>
        <dbReference type="ChEBI" id="CHEBI:59789"/>
    </ligand>
</feature>
<dbReference type="Pfam" id="PF01596">
    <property type="entry name" value="Methyltransf_3"/>
    <property type="match status" value="1"/>
</dbReference>
<dbReference type="SUPFAM" id="SSF53335">
    <property type="entry name" value="S-adenosyl-L-methionine-dependent methyltransferases"/>
    <property type="match status" value="1"/>
</dbReference>
<accession>A0A2P6MFJ8</accession>
<dbReference type="GO" id="GO:0016300">
    <property type="term" value="F:tRNA (uridine) methyltransferase activity"/>
    <property type="evidence" value="ECO:0007669"/>
    <property type="project" value="UniProtKB-UniRule"/>
</dbReference>
<dbReference type="EMBL" id="PVNS01000010">
    <property type="protein sequence ID" value="PRO65033.1"/>
    <property type="molecule type" value="Genomic_DNA"/>
</dbReference>
<comment type="subunit">
    <text evidence="4">Homodimer.</text>
</comment>
<dbReference type="Gene3D" id="3.40.50.150">
    <property type="entry name" value="Vaccinia Virus protein VP39"/>
    <property type="match status" value="1"/>
</dbReference>
<dbReference type="CDD" id="cd02440">
    <property type="entry name" value="AdoMet_MTases"/>
    <property type="match status" value="1"/>
</dbReference>
<name>A0A2P6MFJ8_ALKUR</name>
<dbReference type="InterPro" id="IPR029063">
    <property type="entry name" value="SAM-dependent_MTases_sf"/>
</dbReference>
<dbReference type="EC" id="2.1.1.-" evidence="4"/>
<evidence type="ECO:0000256" key="2">
    <source>
        <dbReference type="ARBA" id="ARBA00022679"/>
    </source>
</evidence>
<feature type="binding site" evidence="4">
    <location>
        <position position="133"/>
    </location>
    <ligand>
        <name>S-adenosyl-L-methionine</name>
        <dbReference type="ChEBI" id="CHEBI:59789"/>
    </ligand>
</feature>
<comment type="function">
    <text evidence="4">Catalyzes the methylation of 5-hydroxyuridine (ho5U) to form 5-methoxyuridine (mo5U) at position 34 in tRNAs.</text>
</comment>
<feature type="binding site" evidence="4">
    <location>
        <position position="160"/>
    </location>
    <ligand>
        <name>Mg(2+)</name>
        <dbReference type="ChEBI" id="CHEBI:18420"/>
    </ligand>
</feature>
<dbReference type="PANTHER" id="PTHR10509:SF14">
    <property type="entry name" value="CAFFEOYL-COA O-METHYLTRANSFERASE 3-RELATED"/>
    <property type="match status" value="1"/>
</dbReference>
<keyword evidence="4" id="KW-0460">Magnesium</keyword>
<evidence type="ECO:0000256" key="4">
    <source>
        <dbReference type="HAMAP-Rule" id="MF_02217"/>
    </source>
</evidence>
<evidence type="ECO:0000313" key="6">
    <source>
        <dbReference type="Proteomes" id="UP000243650"/>
    </source>
</evidence>
<evidence type="ECO:0000256" key="1">
    <source>
        <dbReference type="ARBA" id="ARBA00022603"/>
    </source>
</evidence>
<comment type="caution">
    <text evidence="5">The sequence shown here is derived from an EMBL/GenBank/DDBJ whole genome shotgun (WGS) entry which is preliminary data.</text>
</comment>
<dbReference type="AlphaFoldDB" id="A0A2P6MFJ8"/>
<dbReference type="GO" id="GO:0008757">
    <property type="term" value="F:S-adenosylmethionine-dependent methyltransferase activity"/>
    <property type="evidence" value="ECO:0007669"/>
    <property type="project" value="TreeGrafter"/>
</dbReference>
<sequence>MDHQQTKTSDYLHSLLPEQVGLLRELEEKARAEGIPIMDPEGMHTLVTLLGIHKPSRILEIGTAIGYSGLRMLSALPDAHLVTIERDAERAETARAVFERSGTEERVTLLEADALEAAPRAAAYAPFDVLFIDAAKGQYEKYFQMYEPLLQHGGLILSDNVLFKGFVAEEQMPESRRIRSMTKRLQAFNEMMMQDPRFDSTLLPVGDGLMVSRKK</sequence>
<keyword evidence="2 4" id="KW-0808">Transferase</keyword>
<comment type="catalytic activity">
    <reaction evidence="4">
        <text>5-hydroxyuridine(34) in tRNA + S-adenosyl-L-methionine = 5-methoxyuridine(34) in tRNA + S-adenosyl-L-homocysteine + H(+)</text>
        <dbReference type="Rhea" id="RHEA:60524"/>
        <dbReference type="Rhea" id="RHEA-COMP:13381"/>
        <dbReference type="Rhea" id="RHEA-COMP:15591"/>
        <dbReference type="ChEBI" id="CHEBI:15378"/>
        <dbReference type="ChEBI" id="CHEBI:57856"/>
        <dbReference type="ChEBI" id="CHEBI:59789"/>
        <dbReference type="ChEBI" id="CHEBI:136877"/>
        <dbReference type="ChEBI" id="CHEBI:143860"/>
    </reaction>
</comment>
<proteinExistence type="inferred from homology"/>
<dbReference type="InterPro" id="IPR050362">
    <property type="entry name" value="Cation-dep_OMT"/>
</dbReference>
<keyword evidence="1 4" id="KW-0489">Methyltransferase</keyword>
<feature type="binding site" evidence="4">
    <location>
        <position position="38"/>
    </location>
    <ligand>
        <name>S-adenosyl-L-methionine</name>
        <dbReference type="ChEBI" id="CHEBI:59789"/>
    </ligand>
</feature>
<dbReference type="GO" id="GO:0000287">
    <property type="term" value="F:magnesium ion binding"/>
    <property type="evidence" value="ECO:0007669"/>
    <property type="project" value="UniProtKB-UniRule"/>
</dbReference>
<keyword evidence="3 4" id="KW-0949">S-adenosyl-L-methionine</keyword>
<dbReference type="InterPro" id="IPR043675">
    <property type="entry name" value="TrmR_methyltr"/>
</dbReference>
<evidence type="ECO:0000256" key="3">
    <source>
        <dbReference type="ARBA" id="ARBA00022691"/>
    </source>
</evidence>
<feature type="binding site" evidence="4">
    <location>
        <begin position="113"/>
        <end position="114"/>
    </location>
    <ligand>
        <name>S-adenosyl-L-methionine</name>
        <dbReference type="ChEBI" id="CHEBI:59789"/>
    </ligand>
</feature>
<organism evidence="5 6">
    <name type="scientific">Alkalicoccus urumqiensis</name>
    <name type="common">Bacillus urumqiensis</name>
    <dbReference type="NCBI Taxonomy" id="1548213"/>
    <lineage>
        <taxon>Bacteria</taxon>
        <taxon>Bacillati</taxon>
        <taxon>Bacillota</taxon>
        <taxon>Bacilli</taxon>
        <taxon>Bacillales</taxon>
        <taxon>Bacillaceae</taxon>
        <taxon>Alkalicoccus</taxon>
    </lineage>
</organism>
<comment type="similarity">
    <text evidence="4">Belongs to the class I-like SAM-binding methyltransferase superfamily. Cation-dependent O-methyltransferase family.</text>
</comment>
<dbReference type="InterPro" id="IPR002935">
    <property type="entry name" value="SAM_O-MeTrfase"/>
</dbReference>
<dbReference type="PANTHER" id="PTHR10509">
    <property type="entry name" value="O-METHYLTRANSFERASE-RELATED"/>
    <property type="match status" value="1"/>
</dbReference>
<keyword evidence="4" id="KW-0479">Metal-binding</keyword>
<keyword evidence="6" id="KW-1185">Reference proteome</keyword>
<feature type="binding site" evidence="4">
    <location>
        <position position="68"/>
    </location>
    <ligand>
        <name>S-adenosyl-L-methionine</name>
        <dbReference type="ChEBI" id="CHEBI:59789"/>
    </ligand>
</feature>
<gene>
    <name evidence="4" type="primary">trmR</name>
    <name evidence="5" type="ORF">C6I21_11330</name>
</gene>
<reference evidence="5 6" key="1">
    <citation type="submission" date="2018-03" db="EMBL/GenBank/DDBJ databases">
        <title>Bacillus urumqiensis sp. nov., a moderately haloalkaliphilic bacterium isolated from a salt lake.</title>
        <authorList>
            <person name="Zhao B."/>
            <person name="Liao Z."/>
        </authorList>
    </citation>
    <scope>NUCLEOTIDE SEQUENCE [LARGE SCALE GENOMIC DNA]</scope>
    <source>
        <strain evidence="5 6">BZ-SZ-XJ18</strain>
    </source>
</reference>
<dbReference type="OrthoDB" id="9799672at2"/>
<protein>
    <recommendedName>
        <fullName evidence="4">tRNA 5-hydroxyuridine methyltransferase</fullName>
        <ecNumber evidence="4">2.1.1.-</ecNumber>
    </recommendedName>
    <alternativeName>
        <fullName evidence="4">ho5U methyltransferase</fullName>
    </alternativeName>
</protein>
<dbReference type="GO" id="GO:0030488">
    <property type="term" value="P:tRNA methylation"/>
    <property type="evidence" value="ECO:0007669"/>
    <property type="project" value="UniProtKB-UniRule"/>
</dbReference>
<evidence type="ECO:0000313" key="5">
    <source>
        <dbReference type="EMBL" id="PRO65033.1"/>
    </source>
</evidence>
<dbReference type="PROSITE" id="PS51682">
    <property type="entry name" value="SAM_OMT_I"/>
    <property type="match status" value="1"/>
</dbReference>
<dbReference type="Proteomes" id="UP000243650">
    <property type="component" value="Unassembled WGS sequence"/>
</dbReference>
<feature type="binding site" evidence="4">
    <location>
        <position position="133"/>
    </location>
    <ligand>
        <name>Mg(2+)</name>
        <dbReference type="ChEBI" id="CHEBI:18420"/>
    </ligand>
</feature>
<dbReference type="GO" id="GO:0008171">
    <property type="term" value="F:O-methyltransferase activity"/>
    <property type="evidence" value="ECO:0007669"/>
    <property type="project" value="InterPro"/>
</dbReference>